<evidence type="ECO:0000256" key="3">
    <source>
        <dbReference type="PROSITE-ProRule" id="PRU00284"/>
    </source>
</evidence>
<accession>A0A1H7SK02</accession>
<dbReference type="Pfam" id="PF00015">
    <property type="entry name" value="MCPsignal"/>
    <property type="match status" value="1"/>
</dbReference>
<keyword evidence="1 3" id="KW-0807">Transducer</keyword>
<dbReference type="GO" id="GO:0007165">
    <property type="term" value="P:signal transduction"/>
    <property type="evidence" value="ECO:0007669"/>
    <property type="project" value="UniProtKB-KW"/>
</dbReference>
<dbReference type="GO" id="GO:0016020">
    <property type="term" value="C:membrane"/>
    <property type="evidence" value="ECO:0007669"/>
    <property type="project" value="InterPro"/>
</dbReference>
<dbReference type="SMART" id="SM00304">
    <property type="entry name" value="HAMP"/>
    <property type="match status" value="1"/>
</dbReference>
<keyword evidence="4" id="KW-0812">Transmembrane</keyword>
<dbReference type="PANTHER" id="PTHR32089:SF112">
    <property type="entry name" value="LYSOZYME-LIKE PROTEIN-RELATED"/>
    <property type="match status" value="1"/>
</dbReference>
<dbReference type="Pfam" id="PF00672">
    <property type="entry name" value="HAMP"/>
    <property type="match status" value="1"/>
</dbReference>
<evidence type="ECO:0000313" key="7">
    <source>
        <dbReference type="EMBL" id="SEL72034.1"/>
    </source>
</evidence>
<name>A0A1H7SK02_9HYPH</name>
<evidence type="ECO:0000256" key="4">
    <source>
        <dbReference type="SAM" id="Phobius"/>
    </source>
</evidence>
<dbReference type="AlphaFoldDB" id="A0A1H7SK02"/>
<dbReference type="InterPro" id="IPR004089">
    <property type="entry name" value="MCPsignal_dom"/>
</dbReference>
<comment type="similarity">
    <text evidence="2">Belongs to the methyl-accepting chemotaxis (MCP) protein family.</text>
</comment>
<dbReference type="Proteomes" id="UP000199664">
    <property type="component" value="Unassembled WGS sequence"/>
</dbReference>
<dbReference type="EMBL" id="FOAN01000005">
    <property type="protein sequence ID" value="SEL72034.1"/>
    <property type="molecule type" value="Genomic_DNA"/>
</dbReference>
<dbReference type="SUPFAM" id="SSF58104">
    <property type="entry name" value="Methyl-accepting chemotaxis protein (MCP) signaling domain"/>
    <property type="match status" value="1"/>
</dbReference>
<sequence length="581" mass="61118">MGDGFPAAHREKAAACRFAKQMATLRTISSQILAAIALLVIAAALAIGLGVHSLSRYATMTNEMQSVTHRSAIAERINGLVNAVVMESRGIYMSEGAIGAERFAPPLLQGLTEIELLMAEWKPLIEAQERADFELLEARVREFIQFRREIVRLGRQGATMAARAAGNDDANRDNRKALNETLKRIAGSYDSRSAALDARLEAMQRDSVNLQIGVGVLSIVVGLGLALLVVHRRVSHPLRRLATTMHSLAAAELVPNVPLVHRQDEIGAMARSVEVFRENAQAREALEVAAAREDAGRTARQQRIAEIVAAFDARLADALETVETGAHTLEGAARAVSEIASARTMQIDGAQNASQDASDRVQHVAVAAEELSNSIAEIADRVTRASTIVSSAARDAQGVSRRVDGLAQASERIVSVIDLIRDIAEQTNLLALNATIEAARAGETGRGFAVVAAEVKTLASRTAEATNGIASQIEAFRGEARDAVAAIGAIAATITDVSQHTGAIAAATEQQKSTTSEIARNAQATADGAATAALALGSLAAASGEATSAASDTLRTAENLAREAEALRGAVATFFSQIKAA</sequence>
<dbReference type="InterPro" id="IPR003660">
    <property type="entry name" value="HAMP_dom"/>
</dbReference>
<evidence type="ECO:0000256" key="2">
    <source>
        <dbReference type="ARBA" id="ARBA00029447"/>
    </source>
</evidence>
<dbReference type="PANTHER" id="PTHR32089">
    <property type="entry name" value="METHYL-ACCEPTING CHEMOTAXIS PROTEIN MCPB"/>
    <property type="match status" value="1"/>
</dbReference>
<keyword evidence="8" id="KW-1185">Reference proteome</keyword>
<dbReference type="OrthoDB" id="3378718at2"/>
<dbReference type="PROSITE" id="PS50111">
    <property type="entry name" value="CHEMOTAXIS_TRANSDUC_2"/>
    <property type="match status" value="1"/>
</dbReference>
<protein>
    <submittedName>
        <fullName evidence="7">Methyl-accepting chemotaxis protein</fullName>
    </submittedName>
</protein>
<reference evidence="8" key="1">
    <citation type="submission" date="2016-10" db="EMBL/GenBank/DDBJ databases">
        <authorList>
            <person name="Varghese N."/>
            <person name="Submissions S."/>
        </authorList>
    </citation>
    <scope>NUCLEOTIDE SEQUENCE [LARGE SCALE GENOMIC DNA]</scope>
    <source>
        <strain evidence="8">LMG 26383,CCUG 61248,R- 45681</strain>
    </source>
</reference>
<organism evidence="7 8">
    <name type="scientific">Bosea lupini</name>
    <dbReference type="NCBI Taxonomy" id="1036779"/>
    <lineage>
        <taxon>Bacteria</taxon>
        <taxon>Pseudomonadati</taxon>
        <taxon>Pseudomonadota</taxon>
        <taxon>Alphaproteobacteria</taxon>
        <taxon>Hyphomicrobiales</taxon>
        <taxon>Boseaceae</taxon>
        <taxon>Bosea</taxon>
    </lineage>
</organism>
<dbReference type="CDD" id="cd06225">
    <property type="entry name" value="HAMP"/>
    <property type="match status" value="1"/>
</dbReference>
<evidence type="ECO:0000256" key="1">
    <source>
        <dbReference type="ARBA" id="ARBA00023224"/>
    </source>
</evidence>
<proteinExistence type="inferred from homology"/>
<evidence type="ECO:0000259" key="6">
    <source>
        <dbReference type="PROSITE" id="PS50885"/>
    </source>
</evidence>
<dbReference type="Gene3D" id="6.10.340.10">
    <property type="match status" value="1"/>
</dbReference>
<dbReference type="STRING" id="1036779.SAMN04515666_10567"/>
<dbReference type="PROSITE" id="PS50885">
    <property type="entry name" value="HAMP"/>
    <property type="match status" value="1"/>
</dbReference>
<keyword evidence="4" id="KW-1133">Transmembrane helix</keyword>
<feature type="transmembrane region" description="Helical" evidence="4">
    <location>
        <begin position="208"/>
        <end position="230"/>
    </location>
</feature>
<evidence type="ECO:0000259" key="5">
    <source>
        <dbReference type="PROSITE" id="PS50111"/>
    </source>
</evidence>
<keyword evidence="4" id="KW-0472">Membrane</keyword>
<feature type="domain" description="HAMP" evidence="6">
    <location>
        <begin position="232"/>
        <end position="285"/>
    </location>
</feature>
<feature type="domain" description="Methyl-accepting transducer" evidence="5">
    <location>
        <begin position="318"/>
        <end position="561"/>
    </location>
</feature>
<dbReference type="Gene3D" id="1.10.287.950">
    <property type="entry name" value="Methyl-accepting chemotaxis protein"/>
    <property type="match status" value="1"/>
</dbReference>
<feature type="transmembrane region" description="Helical" evidence="4">
    <location>
        <begin position="32"/>
        <end position="54"/>
    </location>
</feature>
<gene>
    <name evidence="7" type="ORF">SAMN04515666_10567</name>
</gene>
<evidence type="ECO:0000313" key="8">
    <source>
        <dbReference type="Proteomes" id="UP000199664"/>
    </source>
</evidence>
<dbReference type="SMART" id="SM00283">
    <property type="entry name" value="MA"/>
    <property type="match status" value="1"/>
</dbReference>